<dbReference type="InterPro" id="IPR027417">
    <property type="entry name" value="P-loop_NTPase"/>
</dbReference>
<dbReference type="OrthoDB" id="9810148at2"/>
<dbReference type="EMBL" id="ABCK01000002">
    <property type="protein sequence ID" value="EDM29372.1"/>
    <property type="molecule type" value="Genomic_DNA"/>
</dbReference>
<sequence length="327" mass="37247">MSSQIFLDDKVSTYILNSLRSNMSGQAWLVSGADVDYLNEFVEGWIDVMICLDRAEDGTPCGLCKACKRRQLGIYNCNSLKPLSLSRSILTDHIRQFIGKFAYKPLPWEVKIGIIYEADCMVEQAQNAFLKTLEEPPPQTCFFLISNKPDALLDTIRSRCRLLNLNRESFSYLNTTWFCELQEILQQTKPGSGINNAWLGATRLNALIASLRTQAELEVMNDLEGEEEDENEKAGDRKKRIELAIKTKSLEERDSLINALELWFCDLLKLSQGLSSSQCFEIPWASDICWDRALKAFEDFQNLKDNFKAPMGHNEAIVNFLSRLCKA</sequence>
<gene>
    <name evidence="1" type="ORF">LNTAR_23319</name>
</gene>
<dbReference type="AlphaFoldDB" id="A6DGQ5"/>
<dbReference type="PANTHER" id="PTHR11669:SF8">
    <property type="entry name" value="DNA POLYMERASE III SUBUNIT DELTA"/>
    <property type="match status" value="1"/>
</dbReference>
<dbReference type="GO" id="GO:0006261">
    <property type="term" value="P:DNA-templated DNA replication"/>
    <property type="evidence" value="ECO:0007669"/>
    <property type="project" value="TreeGrafter"/>
</dbReference>
<name>A6DGQ5_9BACT</name>
<dbReference type="RefSeq" id="WP_007277092.1">
    <property type="nucleotide sequence ID" value="NZ_ABCK01000002.1"/>
</dbReference>
<dbReference type="STRING" id="313628.LNTAR_23319"/>
<dbReference type="InterPro" id="IPR050238">
    <property type="entry name" value="DNA_Rep/Repair_Clamp_Loader"/>
</dbReference>
<proteinExistence type="predicted"/>
<protein>
    <submittedName>
        <fullName evidence="1">DNA polymerase III subunits gamma and tau</fullName>
    </submittedName>
</protein>
<dbReference type="Proteomes" id="UP000004947">
    <property type="component" value="Unassembled WGS sequence"/>
</dbReference>
<evidence type="ECO:0000313" key="2">
    <source>
        <dbReference type="Proteomes" id="UP000004947"/>
    </source>
</evidence>
<dbReference type="SUPFAM" id="SSF52540">
    <property type="entry name" value="P-loop containing nucleoside triphosphate hydrolases"/>
    <property type="match status" value="1"/>
</dbReference>
<evidence type="ECO:0000313" key="1">
    <source>
        <dbReference type="EMBL" id="EDM29372.1"/>
    </source>
</evidence>
<dbReference type="Pfam" id="PF13177">
    <property type="entry name" value="DNA_pol3_delta2"/>
    <property type="match status" value="1"/>
</dbReference>
<reference evidence="1 2" key="1">
    <citation type="journal article" date="2010" name="J. Bacteriol.">
        <title>Genome sequence of Lentisphaera araneosa HTCC2155T, the type species of the order Lentisphaerales in the phylum Lentisphaerae.</title>
        <authorList>
            <person name="Thrash J.C."/>
            <person name="Cho J.C."/>
            <person name="Vergin K.L."/>
            <person name="Morris R.M."/>
            <person name="Giovannoni S.J."/>
        </authorList>
    </citation>
    <scope>NUCLEOTIDE SEQUENCE [LARGE SCALE GENOMIC DNA]</scope>
    <source>
        <strain evidence="1 2">HTCC2155</strain>
    </source>
</reference>
<keyword evidence="2" id="KW-1185">Reference proteome</keyword>
<dbReference type="eggNOG" id="COG2812">
    <property type="taxonomic scope" value="Bacteria"/>
</dbReference>
<dbReference type="PANTHER" id="PTHR11669">
    <property type="entry name" value="REPLICATION FACTOR C / DNA POLYMERASE III GAMMA-TAU SUBUNIT"/>
    <property type="match status" value="1"/>
</dbReference>
<comment type="caution">
    <text evidence="1">The sequence shown here is derived from an EMBL/GenBank/DDBJ whole genome shotgun (WGS) entry which is preliminary data.</text>
</comment>
<organism evidence="1 2">
    <name type="scientific">Lentisphaera araneosa HTCC2155</name>
    <dbReference type="NCBI Taxonomy" id="313628"/>
    <lineage>
        <taxon>Bacteria</taxon>
        <taxon>Pseudomonadati</taxon>
        <taxon>Lentisphaerota</taxon>
        <taxon>Lentisphaeria</taxon>
        <taxon>Lentisphaerales</taxon>
        <taxon>Lentisphaeraceae</taxon>
        <taxon>Lentisphaera</taxon>
    </lineage>
</organism>
<accession>A6DGQ5</accession>
<dbReference type="Gene3D" id="3.40.50.300">
    <property type="entry name" value="P-loop containing nucleotide triphosphate hydrolases"/>
    <property type="match status" value="1"/>
</dbReference>